<name>A0A326UN16_THEHA</name>
<keyword evidence="2" id="KW-1185">Reference proteome</keyword>
<proteinExistence type="predicted"/>
<sequence length="72" mass="8321">MNACVCHHILRSPTCWEKTLDNLDRVCENTSRHDRGWTRVPVKSFEKNDDEPLTTENECGILIDAPVRRQLG</sequence>
<dbReference type="AlphaFoldDB" id="A0A326UN16"/>
<reference evidence="1 2" key="1">
    <citation type="submission" date="2018-06" db="EMBL/GenBank/DDBJ databases">
        <title>Genomic Encyclopedia of Archaeal and Bacterial Type Strains, Phase II (KMG-II): from individual species to whole genera.</title>
        <authorList>
            <person name="Goeker M."/>
        </authorList>
    </citation>
    <scope>NUCLEOTIDE SEQUENCE [LARGE SCALE GENOMIC DNA]</scope>
    <source>
        <strain evidence="1 2">ATCC BAA-1881</strain>
    </source>
</reference>
<gene>
    <name evidence="1" type="ORF">EI42_00002</name>
</gene>
<protein>
    <submittedName>
        <fullName evidence="1">Uncharacterized protein</fullName>
    </submittedName>
</protein>
<organism evidence="1 2">
    <name type="scientific">Thermosporothrix hazakensis</name>
    <dbReference type="NCBI Taxonomy" id="644383"/>
    <lineage>
        <taxon>Bacteria</taxon>
        <taxon>Bacillati</taxon>
        <taxon>Chloroflexota</taxon>
        <taxon>Ktedonobacteria</taxon>
        <taxon>Ktedonobacterales</taxon>
        <taxon>Thermosporotrichaceae</taxon>
        <taxon>Thermosporothrix</taxon>
    </lineage>
</organism>
<dbReference type="EMBL" id="QKUF01000001">
    <property type="protein sequence ID" value="PZW35839.1"/>
    <property type="molecule type" value="Genomic_DNA"/>
</dbReference>
<evidence type="ECO:0000313" key="1">
    <source>
        <dbReference type="EMBL" id="PZW35839.1"/>
    </source>
</evidence>
<evidence type="ECO:0000313" key="2">
    <source>
        <dbReference type="Proteomes" id="UP000248806"/>
    </source>
</evidence>
<accession>A0A326UN16</accession>
<dbReference type="Proteomes" id="UP000248806">
    <property type="component" value="Unassembled WGS sequence"/>
</dbReference>
<comment type="caution">
    <text evidence="1">The sequence shown here is derived from an EMBL/GenBank/DDBJ whole genome shotgun (WGS) entry which is preliminary data.</text>
</comment>